<evidence type="ECO:0000313" key="2">
    <source>
        <dbReference type="EMBL" id="MFD2460564.1"/>
    </source>
</evidence>
<dbReference type="EC" id="2.1.1.64" evidence="2"/>
<keyword evidence="2" id="KW-0489">Methyltransferase</keyword>
<dbReference type="GO" id="GO:0102208">
    <property type="term" value="F:2-polyprenyl-6-hydroxyphenol methylase activity"/>
    <property type="evidence" value="ECO:0007669"/>
    <property type="project" value="UniProtKB-EC"/>
</dbReference>
<dbReference type="Gene3D" id="3.40.50.150">
    <property type="entry name" value="Vaccinia Virus protein VP39"/>
    <property type="match status" value="1"/>
</dbReference>
<dbReference type="GO" id="GO:0061542">
    <property type="term" value="F:3-demethylubiquinol 3-O-methyltransferase activity"/>
    <property type="evidence" value="ECO:0007669"/>
    <property type="project" value="UniProtKB-EC"/>
</dbReference>
<comment type="caution">
    <text evidence="2">The sequence shown here is derived from an EMBL/GenBank/DDBJ whole genome shotgun (WGS) entry which is preliminary data.</text>
</comment>
<name>A0ABW5GI85_9PSEU</name>
<dbReference type="RefSeq" id="WP_345393723.1">
    <property type="nucleotide sequence ID" value="NZ_BAABHG010000006.1"/>
</dbReference>
<feature type="domain" description="Methyltransferase type 11" evidence="1">
    <location>
        <begin position="32"/>
        <end position="144"/>
    </location>
</feature>
<proteinExistence type="predicted"/>
<dbReference type="Pfam" id="PF08241">
    <property type="entry name" value="Methyltransf_11"/>
    <property type="match status" value="1"/>
</dbReference>
<reference evidence="3" key="1">
    <citation type="journal article" date="2019" name="Int. J. Syst. Evol. Microbiol.">
        <title>The Global Catalogue of Microorganisms (GCM) 10K type strain sequencing project: providing services to taxonomists for standard genome sequencing and annotation.</title>
        <authorList>
            <consortium name="The Broad Institute Genomics Platform"/>
            <consortium name="The Broad Institute Genome Sequencing Center for Infectious Disease"/>
            <person name="Wu L."/>
            <person name="Ma J."/>
        </authorList>
    </citation>
    <scope>NUCLEOTIDE SEQUENCE [LARGE SCALE GENOMIC DNA]</scope>
    <source>
        <strain evidence="3">CGMCC 4.7643</strain>
    </source>
</reference>
<evidence type="ECO:0000259" key="1">
    <source>
        <dbReference type="Pfam" id="PF08241"/>
    </source>
</evidence>
<organism evidence="2 3">
    <name type="scientific">Amycolatopsis samaneae</name>
    <dbReference type="NCBI Taxonomy" id="664691"/>
    <lineage>
        <taxon>Bacteria</taxon>
        <taxon>Bacillati</taxon>
        <taxon>Actinomycetota</taxon>
        <taxon>Actinomycetes</taxon>
        <taxon>Pseudonocardiales</taxon>
        <taxon>Pseudonocardiaceae</taxon>
        <taxon>Amycolatopsis</taxon>
    </lineage>
</organism>
<evidence type="ECO:0000313" key="3">
    <source>
        <dbReference type="Proteomes" id="UP001597419"/>
    </source>
</evidence>
<dbReference type="InterPro" id="IPR013216">
    <property type="entry name" value="Methyltransf_11"/>
</dbReference>
<dbReference type="EMBL" id="JBHUKU010000009">
    <property type="protein sequence ID" value="MFD2460564.1"/>
    <property type="molecule type" value="Genomic_DNA"/>
</dbReference>
<dbReference type="GO" id="GO:0032259">
    <property type="term" value="P:methylation"/>
    <property type="evidence" value="ECO:0007669"/>
    <property type="project" value="UniProtKB-KW"/>
</dbReference>
<dbReference type="SUPFAM" id="SSF53335">
    <property type="entry name" value="S-adenosyl-L-methionine-dependent methyltransferases"/>
    <property type="match status" value="1"/>
</dbReference>
<dbReference type="EC" id="2.1.1.222" evidence="2"/>
<dbReference type="InterPro" id="IPR029063">
    <property type="entry name" value="SAM-dependent_MTases_sf"/>
</dbReference>
<dbReference type="CDD" id="cd02440">
    <property type="entry name" value="AdoMet_MTases"/>
    <property type="match status" value="1"/>
</dbReference>
<dbReference type="Proteomes" id="UP001597419">
    <property type="component" value="Unassembled WGS sequence"/>
</dbReference>
<keyword evidence="3" id="KW-1185">Reference proteome</keyword>
<gene>
    <name evidence="2" type="ORF">ACFSYJ_18290</name>
</gene>
<keyword evidence="2" id="KW-0808">Transferase</keyword>
<accession>A0ABW5GI85</accession>
<sequence>MSTSLWAATRTFFPLFFETVQREPTISSVAVVGAADGKFVAPLAKAGYEVTAVDVNGSALFGTDGASSGQPEEAYDSGGLAGLVRQARLEDRVTIIEGDVRELEVPPCDAVWTSCSWHYSLNHDQPLDVFIDALTRCVKHSGILGAEYFMPVSAAHVASEHYLEQGAIWSYLAGWSPTWDAYTPAFVEQPHLAQPRPHIHRMGFVVARRRGRESDDMIR</sequence>
<protein>
    <submittedName>
        <fullName evidence="2">Class I SAM-dependent methyltransferase</fullName>
        <ecNumber evidence="2">2.1.1.222</ecNumber>
        <ecNumber evidence="2">2.1.1.64</ecNumber>
    </submittedName>
</protein>